<proteinExistence type="inferred from homology"/>
<evidence type="ECO:0000256" key="3">
    <source>
        <dbReference type="ARBA" id="ARBA00022491"/>
    </source>
</evidence>
<evidence type="ECO:0000256" key="5">
    <source>
        <dbReference type="ARBA" id="ARBA00023163"/>
    </source>
</evidence>
<protein>
    <recommendedName>
        <fullName evidence="2">Toxin CcdB</fullName>
    </recommendedName>
    <alternativeName>
        <fullName evidence="7">Cytotoxic protein CcdB</fullName>
    </alternativeName>
    <alternativeName>
        <fullName evidence="6">Protein LetD</fullName>
    </alternativeName>
</protein>
<dbReference type="SUPFAM" id="SSF50118">
    <property type="entry name" value="Cell growth inhibitor/plasmid maintenance toxic component"/>
    <property type="match status" value="1"/>
</dbReference>
<evidence type="ECO:0000256" key="1">
    <source>
        <dbReference type="ARBA" id="ARBA00005230"/>
    </source>
</evidence>
<gene>
    <name evidence="8" type="ORF">SAMN05192563_103973</name>
</gene>
<reference evidence="8 9" key="1">
    <citation type="submission" date="2016-10" db="EMBL/GenBank/DDBJ databases">
        <authorList>
            <person name="de Groot N.N."/>
        </authorList>
    </citation>
    <scope>NUCLEOTIDE SEQUENCE [LARGE SCALE GENOMIC DNA]</scope>
    <source>
        <strain evidence="8 9">LMG 27731</strain>
    </source>
</reference>
<dbReference type="Gene3D" id="2.30.30.110">
    <property type="match status" value="1"/>
</dbReference>
<dbReference type="InterPro" id="IPR002712">
    <property type="entry name" value="CcdB"/>
</dbReference>
<dbReference type="AlphaFoldDB" id="A0A1I7EP27"/>
<sequence length="107" mass="11675">MARFDLYNNPSSKSRAKSPYLLDVQSDHLGDLMSRVVIPLTRVAGNYTSGKVAQDLAPIIEISGEKFILETPFLGAIRTSELGPSTGTLRSEHPRVLAALDRLFGAF</sequence>
<evidence type="ECO:0000313" key="9">
    <source>
        <dbReference type="Proteomes" id="UP000198844"/>
    </source>
</evidence>
<dbReference type="RefSeq" id="WP_093645567.1">
    <property type="nucleotide sequence ID" value="NZ_FPBH01000039.1"/>
</dbReference>
<evidence type="ECO:0000256" key="4">
    <source>
        <dbReference type="ARBA" id="ARBA00023015"/>
    </source>
</evidence>
<evidence type="ECO:0000256" key="7">
    <source>
        <dbReference type="ARBA" id="ARBA00033135"/>
    </source>
</evidence>
<dbReference type="EMBL" id="FPBH01000039">
    <property type="protein sequence ID" value="SFU25669.1"/>
    <property type="molecule type" value="Genomic_DNA"/>
</dbReference>
<accession>A0A1I7EP27</accession>
<dbReference type="Pfam" id="PF01845">
    <property type="entry name" value="CcdB"/>
    <property type="match status" value="1"/>
</dbReference>
<evidence type="ECO:0000256" key="6">
    <source>
        <dbReference type="ARBA" id="ARBA00029628"/>
    </source>
</evidence>
<evidence type="ECO:0000313" key="8">
    <source>
        <dbReference type="EMBL" id="SFU25669.1"/>
    </source>
</evidence>
<comment type="similarity">
    <text evidence="1">Belongs to the CcdB toxin family.</text>
</comment>
<organism evidence="8 9">
    <name type="scientific">Paraburkholderia aspalathi</name>
    <dbReference type="NCBI Taxonomy" id="1324617"/>
    <lineage>
        <taxon>Bacteria</taxon>
        <taxon>Pseudomonadati</taxon>
        <taxon>Pseudomonadota</taxon>
        <taxon>Betaproteobacteria</taxon>
        <taxon>Burkholderiales</taxon>
        <taxon>Burkholderiaceae</taxon>
        <taxon>Paraburkholderia</taxon>
    </lineage>
</organism>
<dbReference type="InterPro" id="IPR011067">
    <property type="entry name" value="Plasmid_toxin/cell-grow_inhib"/>
</dbReference>
<keyword evidence="5" id="KW-0804">Transcription</keyword>
<dbReference type="GO" id="GO:0006276">
    <property type="term" value="P:plasmid maintenance"/>
    <property type="evidence" value="ECO:0007669"/>
    <property type="project" value="InterPro"/>
</dbReference>
<dbReference type="Proteomes" id="UP000198844">
    <property type="component" value="Unassembled WGS sequence"/>
</dbReference>
<keyword evidence="3" id="KW-0678">Repressor</keyword>
<dbReference type="OrthoDB" id="9813510at2"/>
<keyword evidence="4" id="KW-0805">Transcription regulation</keyword>
<name>A0A1I7EP27_9BURK</name>
<evidence type="ECO:0000256" key="2">
    <source>
        <dbReference type="ARBA" id="ARBA00015075"/>
    </source>
</evidence>
<dbReference type="GO" id="GO:0008657">
    <property type="term" value="F:DNA topoisomerase type II (double strand cut, ATP-hydrolyzing) inhibitor activity"/>
    <property type="evidence" value="ECO:0007669"/>
    <property type="project" value="InterPro"/>
</dbReference>